<sequence>MASFSEFGSPLSPETANTGAVSPFPGMNPYLENPLFWSEIHNLLIAAIFRRLNPQLRPKYRVAIEKRVYQTIDEGSLLVGVADVAVQSIQKMPLPEPASVAVASPVVEAVTVDVTMPETVKETYLEVRDVATQEVVTVIEILYPKNKRPGEGRNAYIKKRLQVLGSYTNLVEVDLLRDGKPIQQLQNNIQTDYRILVSRASKRPKADLYAFNLQNPIPFFPLPLREGDTEPLVEIQTLISELYNEGNYDLVIDYAQEPVPAMSVNSIAWVDQLLKQQGLR</sequence>
<dbReference type="EMBL" id="JACJTA010000011">
    <property type="protein sequence ID" value="MBD2604396.1"/>
    <property type="molecule type" value="Genomic_DNA"/>
</dbReference>
<organism evidence="2 3">
    <name type="scientific">Scytonema hofmannii FACHB-248</name>
    <dbReference type="NCBI Taxonomy" id="1842502"/>
    <lineage>
        <taxon>Bacteria</taxon>
        <taxon>Bacillati</taxon>
        <taxon>Cyanobacteriota</taxon>
        <taxon>Cyanophyceae</taxon>
        <taxon>Nostocales</taxon>
        <taxon>Scytonemataceae</taxon>
        <taxon>Scytonema</taxon>
    </lineage>
</organism>
<evidence type="ECO:0000313" key="3">
    <source>
        <dbReference type="Proteomes" id="UP000660380"/>
    </source>
</evidence>
<keyword evidence="3" id="KW-1185">Reference proteome</keyword>
<feature type="region of interest" description="Disordered" evidence="1">
    <location>
        <begin position="1"/>
        <end position="20"/>
    </location>
</feature>
<dbReference type="Pfam" id="PF13267">
    <property type="entry name" value="DUF4058"/>
    <property type="match status" value="1"/>
</dbReference>
<dbReference type="RefSeq" id="WP_084763445.1">
    <property type="nucleotide sequence ID" value="NZ_JACJTA010000011.1"/>
</dbReference>
<evidence type="ECO:0000313" key="2">
    <source>
        <dbReference type="EMBL" id="MBD2604396.1"/>
    </source>
</evidence>
<accession>A0ABR8GMD4</accession>
<protein>
    <submittedName>
        <fullName evidence="2">DUF4058 family protein</fullName>
    </submittedName>
</protein>
<gene>
    <name evidence="2" type="ORF">H6G81_07585</name>
</gene>
<evidence type="ECO:0000256" key="1">
    <source>
        <dbReference type="SAM" id="MobiDB-lite"/>
    </source>
</evidence>
<proteinExistence type="predicted"/>
<reference evidence="2 3" key="1">
    <citation type="journal article" date="2020" name="ISME J.">
        <title>Comparative genomics reveals insights into cyanobacterial evolution and habitat adaptation.</title>
        <authorList>
            <person name="Chen M.Y."/>
            <person name="Teng W.K."/>
            <person name="Zhao L."/>
            <person name="Hu C.X."/>
            <person name="Zhou Y.K."/>
            <person name="Han B.P."/>
            <person name="Song L.R."/>
            <person name="Shu W.S."/>
        </authorList>
    </citation>
    <scope>NUCLEOTIDE SEQUENCE [LARGE SCALE GENOMIC DNA]</scope>
    <source>
        <strain evidence="2 3">FACHB-248</strain>
    </source>
</reference>
<dbReference type="InterPro" id="IPR025132">
    <property type="entry name" value="DUF4058"/>
</dbReference>
<name>A0ABR8GMD4_9CYAN</name>
<comment type="caution">
    <text evidence="2">The sequence shown here is derived from an EMBL/GenBank/DDBJ whole genome shotgun (WGS) entry which is preliminary data.</text>
</comment>
<dbReference type="Proteomes" id="UP000660380">
    <property type="component" value="Unassembled WGS sequence"/>
</dbReference>